<accession>A0ABT2MW96</accession>
<dbReference type="Pfam" id="PF08843">
    <property type="entry name" value="AbiEii"/>
    <property type="match status" value="1"/>
</dbReference>
<evidence type="ECO:0000313" key="1">
    <source>
        <dbReference type="EMBL" id="MCT7968988.1"/>
    </source>
</evidence>
<keyword evidence="2" id="KW-1185">Reference proteome</keyword>
<protein>
    <submittedName>
        <fullName evidence="1">Nucleotidyl transferase AbiEii/AbiGii toxin family protein</fullName>
    </submittedName>
</protein>
<comment type="caution">
    <text evidence="1">The sequence shown here is derived from an EMBL/GenBank/DDBJ whole genome shotgun (WGS) entry which is preliminary data.</text>
</comment>
<reference evidence="1 2" key="1">
    <citation type="journal article" date="2022" name="Front. Microbiol.">
        <title>High genomic differentiation and limited gene flow indicate recent cryptic speciation within the genus Laspinema (cyanobacteria).</title>
        <authorList>
            <person name="Stanojkovic A."/>
            <person name="Skoupy S."/>
            <person name="Skaloud P."/>
            <person name="Dvorak P."/>
        </authorList>
    </citation>
    <scope>NUCLEOTIDE SEQUENCE [LARGE SCALE GENOMIC DNA]</scope>
    <source>
        <strain evidence="1 2">D2a</strain>
    </source>
</reference>
<evidence type="ECO:0000313" key="2">
    <source>
        <dbReference type="Proteomes" id="UP001525890"/>
    </source>
</evidence>
<dbReference type="GO" id="GO:0016740">
    <property type="term" value="F:transferase activity"/>
    <property type="evidence" value="ECO:0007669"/>
    <property type="project" value="UniProtKB-KW"/>
</dbReference>
<dbReference type="RefSeq" id="WP_368008470.1">
    <property type="nucleotide sequence ID" value="NZ_JAMXFF010000040.1"/>
</dbReference>
<keyword evidence="1" id="KW-0808">Transferase</keyword>
<sequence length="312" mass="35752">MKKPNHKGNLSVSINQKLKNIAREKKENVQSVLLRYVLERVLYRLEKSPYHHEFILKGGLLLSVWTGEMHRPTQDLDLLGCGKDGKDGENKIYYLEEVFREICGIQVEPDGLEFKPDQVAGSLIMKNQPDKGVRIKFDAFWGPRTHTPVQIDIGFGDAVMPAPMELQFPTLLEQSPAPCLLAYCPETVIAEKLHIMVDRGVQNSRMKDFYDIWSLCHKFEFKGEEICSAIQATFEGRNKPIPEIRPFALTLEFGQLKQQSWQAFLNTNKLNTNETSFNNVLSKLENFLMPPCSAAARGEVFNKTWRLSGYWE</sequence>
<gene>
    <name evidence="1" type="ORF">NG799_21995</name>
</gene>
<dbReference type="Proteomes" id="UP001525890">
    <property type="component" value="Unassembled WGS sequence"/>
</dbReference>
<proteinExistence type="predicted"/>
<organism evidence="1 2">
    <name type="scientific">Laspinema palackyanum D2a</name>
    <dbReference type="NCBI Taxonomy" id="2953684"/>
    <lineage>
        <taxon>Bacteria</taxon>
        <taxon>Bacillati</taxon>
        <taxon>Cyanobacteriota</taxon>
        <taxon>Cyanophyceae</taxon>
        <taxon>Oscillatoriophycideae</taxon>
        <taxon>Oscillatoriales</taxon>
        <taxon>Laspinemataceae</taxon>
        <taxon>Laspinema</taxon>
        <taxon>Laspinema palackyanum</taxon>
    </lineage>
</organism>
<dbReference type="InterPro" id="IPR014942">
    <property type="entry name" value="AbiEii"/>
</dbReference>
<name>A0ABT2MW96_9CYAN</name>
<dbReference type="EMBL" id="JAMXFF010000040">
    <property type="protein sequence ID" value="MCT7968988.1"/>
    <property type="molecule type" value="Genomic_DNA"/>
</dbReference>